<feature type="transmembrane region" description="Helical" evidence="6">
    <location>
        <begin position="279"/>
        <end position="296"/>
    </location>
</feature>
<evidence type="ECO:0000256" key="3">
    <source>
        <dbReference type="ARBA" id="ARBA00022692"/>
    </source>
</evidence>
<protein>
    <submittedName>
        <fullName evidence="8">DMT family transporter</fullName>
    </submittedName>
</protein>
<name>A0AAU7LZY6_9BURK</name>
<feature type="transmembrane region" description="Helical" evidence="6">
    <location>
        <begin position="254"/>
        <end position="273"/>
    </location>
</feature>
<keyword evidence="3 6" id="KW-0812">Transmembrane</keyword>
<feature type="transmembrane region" description="Helical" evidence="6">
    <location>
        <begin position="103"/>
        <end position="122"/>
    </location>
</feature>
<evidence type="ECO:0000259" key="7">
    <source>
        <dbReference type="Pfam" id="PF00892"/>
    </source>
</evidence>
<keyword evidence="8" id="KW-0614">Plasmid</keyword>
<feature type="domain" description="EamA" evidence="7">
    <location>
        <begin position="159"/>
        <end position="294"/>
    </location>
</feature>
<evidence type="ECO:0000256" key="2">
    <source>
        <dbReference type="ARBA" id="ARBA00022475"/>
    </source>
</evidence>
<proteinExistence type="predicted"/>
<evidence type="ECO:0000256" key="6">
    <source>
        <dbReference type="SAM" id="Phobius"/>
    </source>
</evidence>
<feature type="transmembrane region" description="Helical" evidence="6">
    <location>
        <begin position="72"/>
        <end position="91"/>
    </location>
</feature>
<feature type="transmembrane region" description="Helical" evidence="6">
    <location>
        <begin position="131"/>
        <end position="149"/>
    </location>
</feature>
<accession>A0AAU7LZY6</accession>
<organism evidence="8">
    <name type="scientific">Polaromonas hydrogenivorans</name>
    <dbReference type="NCBI Taxonomy" id="335476"/>
    <lineage>
        <taxon>Bacteria</taxon>
        <taxon>Pseudomonadati</taxon>
        <taxon>Pseudomonadota</taxon>
        <taxon>Betaproteobacteria</taxon>
        <taxon>Burkholderiales</taxon>
        <taxon>Comamonadaceae</taxon>
        <taxon>Polaromonas</taxon>
    </lineage>
</organism>
<feature type="transmembrane region" description="Helical" evidence="6">
    <location>
        <begin position="161"/>
        <end position="181"/>
    </location>
</feature>
<dbReference type="PANTHER" id="PTHR32322:SF18">
    <property type="entry name" value="S-ADENOSYLMETHIONINE_S-ADENOSYLHOMOCYSTEINE TRANSPORTER"/>
    <property type="match status" value="1"/>
</dbReference>
<gene>
    <name evidence="8" type="ORF">ABLV49_24880</name>
</gene>
<evidence type="ECO:0000256" key="1">
    <source>
        <dbReference type="ARBA" id="ARBA00004651"/>
    </source>
</evidence>
<dbReference type="EMBL" id="CP157679">
    <property type="protein sequence ID" value="XBP73195.1"/>
    <property type="molecule type" value="Genomic_DNA"/>
</dbReference>
<dbReference type="GO" id="GO:0005886">
    <property type="term" value="C:plasma membrane"/>
    <property type="evidence" value="ECO:0007669"/>
    <property type="project" value="UniProtKB-SubCell"/>
</dbReference>
<feature type="transmembrane region" description="Helical" evidence="6">
    <location>
        <begin position="222"/>
        <end position="242"/>
    </location>
</feature>
<comment type="subcellular location">
    <subcellularLocation>
        <location evidence="1">Cell membrane</location>
        <topology evidence="1">Multi-pass membrane protein</topology>
    </subcellularLocation>
</comment>
<feature type="transmembrane region" description="Helical" evidence="6">
    <location>
        <begin position="188"/>
        <end position="207"/>
    </location>
</feature>
<keyword evidence="5 6" id="KW-0472">Membrane</keyword>
<geneLocation type="plasmid" evidence="8">
    <name>p4</name>
</geneLocation>
<dbReference type="InterPro" id="IPR037185">
    <property type="entry name" value="EmrE-like"/>
</dbReference>
<dbReference type="AlphaFoldDB" id="A0AAU7LZY6"/>
<dbReference type="InterPro" id="IPR050638">
    <property type="entry name" value="AA-Vitamin_Transporters"/>
</dbReference>
<feature type="transmembrane region" description="Helical" evidence="6">
    <location>
        <begin position="12"/>
        <end position="34"/>
    </location>
</feature>
<keyword evidence="2" id="KW-1003">Cell membrane</keyword>
<dbReference type="SUPFAM" id="SSF103481">
    <property type="entry name" value="Multidrug resistance efflux transporter EmrE"/>
    <property type="match status" value="2"/>
</dbReference>
<feature type="domain" description="EamA" evidence="7">
    <location>
        <begin position="15"/>
        <end position="145"/>
    </location>
</feature>
<feature type="transmembrane region" description="Helical" evidence="6">
    <location>
        <begin position="40"/>
        <end position="60"/>
    </location>
</feature>
<evidence type="ECO:0000256" key="5">
    <source>
        <dbReference type="ARBA" id="ARBA00023136"/>
    </source>
</evidence>
<dbReference type="InterPro" id="IPR000620">
    <property type="entry name" value="EamA_dom"/>
</dbReference>
<keyword evidence="4 6" id="KW-1133">Transmembrane helix</keyword>
<dbReference type="RefSeq" id="WP_349283228.1">
    <property type="nucleotide sequence ID" value="NZ_CBCSCU010000015.1"/>
</dbReference>
<evidence type="ECO:0000313" key="8">
    <source>
        <dbReference type="EMBL" id="XBP73195.1"/>
    </source>
</evidence>
<evidence type="ECO:0000256" key="4">
    <source>
        <dbReference type="ARBA" id="ARBA00022989"/>
    </source>
</evidence>
<dbReference type="Gene3D" id="1.10.3730.20">
    <property type="match status" value="1"/>
</dbReference>
<dbReference type="PANTHER" id="PTHR32322">
    <property type="entry name" value="INNER MEMBRANE TRANSPORTER"/>
    <property type="match status" value="1"/>
</dbReference>
<dbReference type="Pfam" id="PF00892">
    <property type="entry name" value="EamA"/>
    <property type="match status" value="2"/>
</dbReference>
<sequence length="298" mass="32537">MISKGELDVKVIYGALIATMAIWGLNIVVIKIAITWFEPAAFAALRMIIASIVLTIIFLAKGVHFPALTWRQLVAAVLCAFLMVYVNQILFNEGLRRSTATNGSLINALSPLASALLAAFVFRERLTLKQILGVILGFFGVVAVVFSHPNASISDGGVGDLMIVSAVISFAVGGAIVQYLARDFSALFISWFIYLFGAVFLLFHDLIESSGSSVYAWFPGWWPWMLILFSGIVSTAVTSLVWNRAISVVGVSRTAVFFYWVPVFGVFFSIVLLGESLSGWHIFGFFAVMLGTLLGTRR</sequence>
<reference evidence="8" key="1">
    <citation type="submission" date="2024-05" db="EMBL/GenBank/DDBJ databases">
        <authorList>
            <person name="Bunk B."/>
            <person name="Swiderski J."/>
            <person name="Sproer C."/>
            <person name="Thiel V."/>
        </authorList>
    </citation>
    <scope>NUCLEOTIDE SEQUENCE</scope>
    <source>
        <strain evidence="8">DSM 17735</strain>
        <plasmid evidence="8">p4</plasmid>
    </source>
</reference>